<comment type="catalytic activity">
    <reaction evidence="5 6">
        <text>cytidine(34) in tRNA(Ile2) + L-lysine + ATP = lysidine(34) in tRNA(Ile2) + AMP + diphosphate + H(+)</text>
        <dbReference type="Rhea" id="RHEA:43744"/>
        <dbReference type="Rhea" id="RHEA-COMP:10625"/>
        <dbReference type="Rhea" id="RHEA-COMP:10670"/>
        <dbReference type="ChEBI" id="CHEBI:15378"/>
        <dbReference type="ChEBI" id="CHEBI:30616"/>
        <dbReference type="ChEBI" id="CHEBI:32551"/>
        <dbReference type="ChEBI" id="CHEBI:33019"/>
        <dbReference type="ChEBI" id="CHEBI:82748"/>
        <dbReference type="ChEBI" id="CHEBI:83665"/>
        <dbReference type="ChEBI" id="CHEBI:456215"/>
        <dbReference type="EC" id="6.3.4.19"/>
    </reaction>
</comment>
<dbReference type="Proteomes" id="UP001237448">
    <property type="component" value="Unassembled WGS sequence"/>
</dbReference>
<dbReference type="EMBL" id="JAUSVK010000001">
    <property type="protein sequence ID" value="MDQ0390837.1"/>
    <property type="molecule type" value="Genomic_DNA"/>
</dbReference>
<evidence type="ECO:0000256" key="6">
    <source>
        <dbReference type="HAMAP-Rule" id="MF_01161"/>
    </source>
</evidence>
<evidence type="ECO:0000256" key="4">
    <source>
        <dbReference type="ARBA" id="ARBA00022840"/>
    </source>
</evidence>
<dbReference type="PANTHER" id="PTHR43033:SF1">
    <property type="entry name" value="TRNA(ILE)-LYSIDINE SYNTHASE-RELATED"/>
    <property type="match status" value="1"/>
</dbReference>
<evidence type="ECO:0000259" key="7">
    <source>
        <dbReference type="Pfam" id="PF01171"/>
    </source>
</evidence>
<protein>
    <recommendedName>
        <fullName evidence="6">tRNA(Ile)-lysidine synthase</fullName>
        <ecNumber evidence="6">6.3.4.19</ecNumber>
    </recommendedName>
    <alternativeName>
        <fullName evidence="6">tRNA(Ile)-2-lysyl-cytidine synthase</fullName>
    </alternativeName>
    <alternativeName>
        <fullName evidence="6">tRNA(Ile)-lysidine synthetase</fullName>
    </alternativeName>
</protein>
<dbReference type="GO" id="GO:0032267">
    <property type="term" value="F:tRNA(Ile)-lysidine synthase activity"/>
    <property type="evidence" value="ECO:0007669"/>
    <property type="project" value="UniProtKB-EC"/>
</dbReference>
<dbReference type="NCBIfam" id="TIGR02432">
    <property type="entry name" value="lysidine_TilS_N"/>
    <property type="match status" value="1"/>
</dbReference>
<evidence type="ECO:0000256" key="2">
    <source>
        <dbReference type="ARBA" id="ARBA00022694"/>
    </source>
</evidence>
<evidence type="ECO:0000313" key="8">
    <source>
        <dbReference type="EMBL" id="MDQ0390837.1"/>
    </source>
</evidence>
<feature type="domain" description="tRNA(Ile)-lysidine/2-thiocytidine synthase N-terminal" evidence="7">
    <location>
        <begin position="27"/>
        <end position="207"/>
    </location>
</feature>
<reference evidence="8 9" key="1">
    <citation type="submission" date="2023-07" db="EMBL/GenBank/DDBJ databases">
        <title>Genomic Encyclopedia of Type Strains, Phase IV (KMG-IV): sequencing the most valuable type-strain genomes for metagenomic binning, comparative biology and taxonomic classification.</title>
        <authorList>
            <person name="Goeker M."/>
        </authorList>
    </citation>
    <scope>NUCLEOTIDE SEQUENCE [LARGE SCALE GENOMIC DNA]</scope>
    <source>
        <strain evidence="8 9">DSM 5896</strain>
    </source>
</reference>
<keyword evidence="2 6" id="KW-0819">tRNA processing</keyword>
<dbReference type="InterPro" id="IPR012094">
    <property type="entry name" value="tRNA_Ile_lys_synt"/>
</dbReference>
<keyword evidence="4 6" id="KW-0067">ATP-binding</keyword>
<comment type="function">
    <text evidence="6">Ligates lysine onto the cytidine present at position 34 of the AUA codon-specific tRNA(Ile) that contains the anticodon CAU, in an ATP-dependent manner. Cytidine is converted to lysidine, thus changing the amino acid specificity of the tRNA from methionine to isoleucine.</text>
</comment>
<evidence type="ECO:0000256" key="5">
    <source>
        <dbReference type="ARBA" id="ARBA00048539"/>
    </source>
</evidence>
<comment type="caution">
    <text evidence="8">The sequence shown here is derived from an EMBL/GenBank/DDBJ whole genome shotgun (WGS) entry which is preliminary data.</text>
</comment>
<evidence type="ECO:0000256" key="3">
    <source>
        <dbReference type="ARBA" id="ARBA00022741"/>
    </source>
</evidence>
<dbReference type="SUPFAM" id="SSF52402">
    <property type="entry name" value="Adenine nucleotide alpha hydrolases-like"/>
    <property type="match status" value="1"/>
</dbReference>
<dbReference type="InterPro" id="IPR014729">
    <property type="entry name" value="Rossmann-like_a/b/a_fold"/>
</dbReference>
<keyword evidence="1 6" id="KW-0436">Ligase</keyword>
<dbReference type="HAMAP" id="MF_01161">
    <property type="entry name" value="tRNA_Ile_lys_synt"/>
    <property type="match status" value="1"/>
</dbReference>
<name>A0ABU0F895_9HYPH</name>
<dbReference type="Gene3D" id="3.40.50.620">
    <property type="entry name" value="HUPs"/>
    <property type="match status" value="1"/>
</dbReference>
<accession>A0ABU0F895</accession>
<dbReference type="EC" id="6.3.4.19" evidence="6"/>
<dbReference type="Pfam" id="PF01171">
    <property type="entry name" value="ATP_bind_3"/>
    <property type="match status" value="1"/>
</dbReference>
<dbReference type="InterPro" id="IPR011063">
    <property type="entry name" value="TilS/TtcA_N"/>
</dbReference>
<dbReference type="PANTHER" id="PTHR43033">
    <property type="entry name" value="TRNA(ILE)-LYSIDINE SYNTHASE-RELATED"/>
    <property type="match status" value="1"/>
</dbReference>
<dbReference type="InterPro" id="IPR012795">
    <property type="entry name" value="tRNA_Ile_lys_synt_N"/>
</dbReference>
<keyword evidence="6" id="KW-0963">Cytoplasm</keyword>
<dbReference type="RefSeq" id="WP_307422288.1">
    <property type="nucleotide sequence ID" value="NZ_JAUSVK010000001.1"/>
</dbReference>
<comment type="similarity">
    <text evidence="6">Belongs to the tRNA(Ile)-lysidine synthase family.</text>
</comment>
<evidence type="ECO:0000313" key="9">
    <source>
        <dbReference type="Proteomes" id="UP001237448"/>
    </source>
</evidence>
<organism evidence="8 9">
    <name type="scientific">Labrys monachus</name>
    <dbReference type="NCBI Taxonomy" id="217067"/>
    <lineage>
        <taxon>Bacteria</taxon>
        <taxon>Pseudomonadati</taxon>
        <taxon>Pseudomonadota</taxon>
        <taxon>Alphaproteobacteria</taxon>
        <taxon>Hyphomicrobiales</taxon>
        <taxon>Xanthobacteraceae</taxon>
        <taxon>Labrys</taxon>
    </lineage>
</organism>
<gene>
    <name evidence="6" type="primary">tilS</name>
    <name evidence="8" type="ORF">J3R73_000629</name>
</gene>
<keyword evidence="9" id="KW-1185">Reference proteome</keyword>
<evidence type="ECO:0000256" key="1">
    <source>
        <dbReference type="ARBA" id="ARBA00022598"/>
    </source>
</evidence>
<feature type="binding site" evidence="6">
    <location>
        <begin position="33"/>
        <end position="38"/>
    </location>
    <ligand>
        <name>ATP</name>
        <dbReference type="ChEBI" id="CHEBI:30616"/>
    </ligand>
</feature>
<dbReference type="PROSITE" id="PS51257">
    <property type="entry name" value="PROKAR_LIPOPROTEIN"/>
    <property type="match status" value="1"/>
</dbReference>
<comment type="domain">
    <text evidence="6">The N-terminal region contains the highly conserved SGGXDS motif, predicted to be a P-loop motif involved in ATP binding.</text>
</comment>
<keyword evidence="3 6" id="KW-0547">Nucleotide-binding</keyword>
<dbReference type="CDD" id="cd01992">
    <property type="entry name" value="TilS_N"/>
    <property type="match status" value="1"/>
</dbReference>
<proteinExistence type="inferred from homology"/>
<sequence length="350" mass="37691">MYRDAAASPLSEDELPALFASFGGCRHILLAVSGGRDSTAMMLLAALRRRQAGGPDISVATIDHGLRDESARECALVLERAASLGLRGLMRRWTGEKPATRLQEKAREARYRLLSEAAADIGADAIATAHTLDDQAETVLMRLARGSSLDGLAAMRAATRRGALLHLRPLLGTPRARLTATLRQAGMPWIDDPSNVDPRFERTRIRDLLAALGPLGLQAERLALLARRAARGADALDHVAQATLAAAMRRDEEGVVLDPGLLAGVPAEIRLRVLEKAIAAVRTGDRPSYRLRLERLESLQAEAEAAIAAGRGGWRRSLGGALVSLDRDGRLLVRPEGERHRGRGPAMPQV</sequence>
<comment type="subcellular location">
    <subcellularLocation>
        <location evidence="6">Cytoplasm</location>
    </subcellularLocation>
</comment>